<proteinExistence type="predicted"/>
<keyword evidence="4" id="KW-1185">Reference proteome</keyword>
<reference evidence="3 4" key="1">
    <citation type="submission" date="2019-09" db="EMBL/GenBank/DDBJ databases">
        <title>Segnochrobactrum spirostomi gen. nov., sp. nov., isolated from the ciliate Spirostomum cf. yagiui and description of a novel family, Segnochrobactraceae fam. nov. within the order Rhizobiales of the class Alphaproteobacteria.</title>
        <authorList>
            <person name="Akter S."/>
            <person name="Shazib S.U.A."/>
            <person name="Shin M.K."/>
        </authorList>
    </citation>
    <scope>NUCLEOTIDE SEQUENCE [LARGE SCALE GENOMIC DNA]</scope>
    <source>
        <strain evidence="3 4">Sp-1</strain>
    </source>
</reference>
<evidence type="ECO:0000256" key="2">
    <source>
        <dbReference type="SAM" id="Phobius"/>
    </source>
</evidence>
<keyword evidence="2" id="KW-0472">Membrane</keyword>
<dbReference type="EMBL" id="VWNA01000002">
    <property type="protein sequence ID" value="MQT14689.1"/>
    <property type="molecule type" value="Genomic_DNA"/>
</dbReference>
<evidence type="ECO:0000256" key="1">
    <source>
        <dbReference type="SAM" id="MobiDB-lite"/>
    </source>
</evidence>
<name>A0A6A7YB93_9HYPH</name>
<comment type="caution">
    <text evidence="3">The sequence shown here is derived from an EMBL/GenBank/DDBJ whole genome shotgun (WGS) entry which is preliminary data.</text>
</comment>
<keyword evidence="2" id="KW-0812">Transmembrane</keyword>
<gene>
    <name evidence="3" type="ORF">F0357_18920</name>
</gene>
<feature type="region of interest" description="Disordered" evidence="1">
    <location>
        <begin position="1"/>
        <end position="46"/>
    </location>
</feature>
<dbReference type="RefSeq" id="WP_153487559.1">
    <property type="nucleotide sequence ID" value="NZ_VWNA01000002.1"/>
</dbReference>
<evidence type="ECO:0000313" key="4">
    <source>
        <dbReference type="Proteomes" id="UP000332515"/>
    </source>
</evidence>
<dbReference type="Proteomes" id="UP000332515">
    <property type="component" value="Unassembled WGS sequence"/>
</dbReference>
<keyword evidence="2" id="KW-1133">Transmembrane helix</keyword>
<feature type="transmembrane region" description="Helical" evidence="2">
    <location>
        <begin position="84"/>
        <end position="104"/>
    </location>
</feature>
<feature type="compositionally biased region" description="Basic and acidic residues" evidence="1">
    <location>
        <begin position="1"/>
        <end position="21"/>
    </location>
</feature>
<sequence>MPRSSAPDRLRKAIDGGRSGDKVPFSDPAAAPLGTDDEAAGTPLPPSESAAVLAEVNGDTAARSAPAVSNEDRGRIPTRRIWTWWHWAFVAVGFAALAVLAAVATPL</sequence>
<organism evidence="3 4">
    <name type="scientific">Segnochrobactrum spirostomi</name>
    <dbReference type="NCBI Taxonomy" id="2608987"/>
    <lineage>
        <taxon>Bacteria</taxon>
        <taxon>Pseudomonadati</taxon>
        <taxon>Pseudomonadota</taxon>
        <taxon>Alphaproteobacteria</taxon>
        <taxon>Hyphomicrobiales</taxon>
        <taxon>Segnochrobactraceae</taxon>
        <taxon>Segnochrobactrum</taxon>
    </lineage>
</organism>
<accession>A0A6A7YB93</accession>
<protein>
    <submittedName>
        <fullName evidence="3">Uncharacterized protein</fullName>
    </submittedName>
</protein>
<dbReference type="AlphaFoldDB" id="A0A6A7YB93"/>
<evidence type="ECO:0000313" key="3">
    <source>
        <dbReference type="EMBL" id="MQT14689.1"/>
    </source>
</evidence>